<evidence type="ECO:0000313" key="3">
    <source>
        <dbReference type="Proteomes" id="UP000547209"/>
    </source>
</evidence>
<reference evidence="2 3" key="1">
    <citation type="submission" date="2020-08" db="EMBL/GenBank/DDBJ databases">
        <title>Cohnella phylogeny.</title>
        <authorList>
            <person name="Dunlap C."/>
        </authorList>
    </citation>
    <scope>NUCLEOTIDE SEQUENCE [LARGE SCALE GENOMIC DNA]</scope>
    <source>
        <strain evidence="2 3">DSM 28246</strain>
    </source>
</reference>
<dbReference type="RefSeq" id="WP_185140746.1">
    <property type="nucleotide sequence ID" value="NZ_JACJVP010000001.1"/>
</dbReference>
<keyword evidence="3" id="KW-1185">Reference proteome</keyword>
<accession>A0A7X0RN81</accession>
<dbReference type="CDD" id="cd06587">
    <property type="entry name" value="VOC"/>
    <property type="match status" value="1"/>
</dbReference>
<protein>
    <submittedName>
        <fullName evidence="2">VOC family protein</fullName>
    </submittedName>
</protein>
<evidence type="ECO:0000259" key="1">
    <source>
        <dbReference type="PROSITE" id="PS51819"/>
    </source>
</evidence>
<comment type="caution">
    <text evidence="2">The sequence shown here is derived from an EMBL/GenBank/DDBJ whole genome shotgun (WGS) entry which is preliminary data.</text>
</comment>
<dbReference type="AlphaFoldDB" id="A0A7X0RN81"/>
<dbReference type="SUPFAM" id="SSF54593">
    <property type="entry name" value="Glyoxalase/Bleomycin resistance protein/Dihydroxybiphenyl dioxygenase"/>
    <property type="match status" value="1"/>
</dbReference>
<dbReference type="Gene3D" id="3.10.180.10">
    <property type="entry name" value="2,3-Dihydroxybiphenyl 1,2-Dioxygenase, domain 1"/>
    <property type="match status" value="2"/>
</dbReference>
<dbReference type="InterPro" id="IPR004360">
    <property type="entry name" value="Glyas_Fos-R_dOase_dom"/>
</dbReference>
<feature type="domain" description="VOC" evidence="1">
    <location>
        <begin position="9"/>
        <end position="130"/>
    </location>
</feature>
<organism evidence="2 3">
    <name type="scientific">Cohnella nanjingensis</name>
    <dbReference type="NCBI Taxonomy" id="1387779"/>
    <lineage>
        <taxon>Bacteria</taxon>
        <taxon>Bacillati</taxon>
        <taxon>Bacillota</taxon>
        <taxon>Bacilli</taxon>
        <taxon>Bacillales</taxon>
        <taxon>Paenibacillaceae</taxon>
        <taxon>Cohnella</taxon>
    </lineage>
</organism>
<proteinExistence type="predicted"/>
<dbReference type="PROSITE" id="PS51819">
    <property type="entry name" value="VOC"/>
    <property type="match status" value="1"/>
</dbReference>
<evidence type="ECO:0000313" key="2">
    <source>
        <dbReference type="EMBL" id="MBB6669330.1"/>
    </source>
</evidence>
<sequence length="266" mass="30909">METPGFKFDGGFIMVPWEQFDEAVEWYREKMGWRLKGTGTGPVGRKAFFKLPGPGQANLKSFESDIDHFTIDGYLEGNCRFCFRTANHEQSLQYFKQQGVEHSDSIEMPDGTWSADLHAFGGIRLTLSEDKKLEGKFPDSRVIQYAAKPLWLGVSNLASSIQWYERTMGFVRSKKDFSKLGFALLRDVRQKWDFIWLQEGPQASDRAKANPGARPYFHIKKQEDFFNAHQWLKDQSIEVSDVVGERWQGFHFYDPDGNRLNVWTYY</sequence>
<dbReference type="InterPro" id="IPR029068">
    <property type="entry name" value="Glyas_Bleomycin-R_OHBP_Dase"/>
</dbReference>
<name>A0A7X0RN81_9BACL</name>
<dbReference type="EMBL" id="JACJVP010000001">
    <property type="protein sequence ID" value="MBB6669330.1"/>
    <property type="molecule type" value="Genomic_DNA"/>
</dbReference>
<dbReference type="Pfam" id="PF00903">
    <property type="entry name" value="Glyoxalase"/>
    <property type="match status" value="1"/>
</dbReference>
<dbReference type="InterPro" id="IPR037523">
    <property type="entry name" value="VOC_core"/>
</dbReference>
<gene>
    <name evidence="2" type="ORF">H7C19_01375</name>
</gene>
<dbReference type="Proteomes" id="UP000547209">
    <property type="component" value="Unassembled WGS sequence"/>
</dbReference>